<keyword evidence="4 6" id="KW-1133">Transmembrane helix</keyword>
<keyword evidence="9" id="KW-1185">Reference proteome</keyword>
<evidence type="ECO:0000313" key="8">
    <source>
        <dbReference type="EMBL" id="AKA67493.1"/>
    </source>
</evidence>
<dbReference type="InterPro" id="IPR015414">
    <property type="entry name" value="TMEM64"/>
</dbReference>
<dbReference type="InterPro" id="IPR032816">
    <property type="entry name" value="VTT_dom"/>
</dbReference>
<feature type="transmembrane region" description="Helical" evidence="6">
    <location>
        <begin position="6"/>
        <end position="25"/>
    </location>
</feature>
<dbReference type="PANTHER" id="PTHR12677:SF49">
    <property type="entry name" value="TVP38_TMEM64 FAMILY MEMBRANE PROTEIN"/>
    <property type="match status" value="1"/>
</dbReference>
<evidence type="ECO:0000256" key="4">
    <source>
        <dbReference type="ARBA" id="ARBA00022989"/>
    </source>
</evidence>
<dbReference type="PANTHER" id="PTHR12677">
    <property type="entry name" value="GOLGI APPARATUS MEMBRANE PROTEIN TVP38-RELATED"/>
    <property type="match status" value="1"/>
</dbReference>
<dbReference type="HOGENOM" id="CLU_038944_12_0_9"/>
<comment type="similarity">
    <text evidence="6">Belongs to the TVP38/TMEM64 family.</text>
</comment>
<keyword evidence="2 6" id="KW-1003">Cell membrane</keyword>
<gene>
    <name evidence="8" type="ORF">CSCA_0368</name>
</gene>
<protein>
    <recommendedName>
        <fullName evidence="6">TVP38/TMEM64 family membrane protein</fullName>
    </recommendedName>
</protein>
<evidence type="ECO:0000313" key="9">
    <source>
        <dbReference type="Proteomes" id="UP000033115"/>
    </source>
</evidence>
<sequence>MNKLFKGMIFLCWIAILGVFFKYQLYIDGASKITSFLQAYPKYSTLLFLTIASFRIFTLVPCTVFIISAGILFNPVEAFILVTIANLLSEIFLFLFVKATIGMGYQEKIINKYPKIYSLIQNNNVKILALGVSSPIVPSDVVCFFSVLTGMSFIKYVLTIFIADTPVILLYTFLGISMKYSLYVFIITLIIIVSISYVNYRKWNSQVNL</sequence>
<organism evidence="8 9">
    <name type="scientific">Clostridium scatologenes</name>
    <dbReference type="NCBI Taxonomy" id="1548"/>
    <lineage>
        <taxon>Bacteria</taxon>
        <taxon>Bacillati</taxon>
        <taxon>Bacillota</taxon>
        <taxon>Clostridia</taxon>
        <taxon>Eubacteriales</taxon>
        <taxon>Clostridiaceae</taxon>
        <taxon>Clostridium</taxon>
    </lineage>
</organism>
<feature type="transmembrane region" description="Helical" evidence="6">
    <location>
        <begin position="180"/>
        <end position="200"/>
    </location>
</feature>
<dbReference type="Pfam" id="PF09335">
    <property type="entry name" value="VTT_dom"/>
    <property type="match status" value="1"/>
</dbReference>
<evidence type="ECO:0000256" key="3">
    <source>
        <dbReference type="ARBA" id="ARBA00022692"/>
    </source>
</evidence>
<feature type="transmembrane region" description="Helical" evidence="6">
    <location>
        <begin position="79"/>
        <end position="105"/>
    </location>
</feature>
<evidence type="ECO:0000256" key="2">
    <source>
        <dbReference type="ARBA" id="ARBA00022475"/>
    </source>
</evidence>
<name>A0A0E3JWT1_CLOSL</name>
<dbReference type="STRING" id="1548.CSCA_0368"/>
<evidence type="ECO:0000256" key="1">
    <source>
        <dbReference type="ARBA" id="ARBA00004651"/>
    </source>
</evidence>
<feature type="transmembrane region" description="Helical" evidence="6">
    <location>
        <begin position="153"/>
        <end position="173"/>
    </location>
</feature>
<dbReference type="RefSeq" id="WP_029163367.1">
    <property type="nucleotide sequence ID" value="NZ_CP009933.1"/>
</dbReference>
<evidence type="ECO:0000256" key="6">
    <source>
        <dbReference type="RuleBase" id="RU366058"/>
    </source>
</evidence>
<dbReference type="Proteomes" id="UP000033115">
    <property type="component" value="Chromosome"/>
</dbReference>
<dbReference type="GO" id="GO:0005886">
    <property type="term" value="C:plasma membrane"/>
    <property type="evidence" value="ECO:0007669"/>
    <property type="project" value="UniProtKB-SubCell"/>
</dbReference>
<comment type="subcellular location">
    <subcellularLocation>
        <location evidence="1 6">Cell membrane</location>
        <topology evidence="1 6">Multi-pass membrane protein</topology>
    </subcellularLocation>
</comment>
<dbReference type="EMBL" id="CP009933">
    <property type="protein sequence ID" value="AKA67493.1"/>
    <property type="molecule type" value="Genomic_DNA"/>
</dbReference>
<evidence type="ECO:0000259" key="7">
    <source>
        <dbReference type="Pfam" id="PF09335"/>
    </source>
</evidence>
<keyword evidence="5 6" id="KW-0472">Membrane</keyword>
<evidence type="ECO:0000256" key="5">
    <source>
        <dbReference type="ARBA" id="ARBA00023136"/>
    </source>
</evidence>
<feature type="transmembrane region" description="Helical" evidence="6">
    <location>
        <begin position="125"/>
        <end position="147"/>
    </location>
</feature>
<feature type="transmembrane region" description="Helical" evidence="6">
    <location>
        <begin position="46"/>
        <end position="73"/>
    </location>
</feature>
<accession>A0A0E3JWT1</accession>
<dbReference type="KEGG" id="csq:CSCA_0368"/>
<feature type="domain" description="VTT" evidence="7">
    <location>
        <begin position="60"/>
        <end position="176"/>
    </location>
</feature>
<proteinExistence type="inferred from homology"/>
<dbReference type="AlphaFoldDB" id="A0A0E3JWT1"/>
<keyword evidence="3 6" id="KW-0812">Transmembrane</keyword>
<reference evidence="8 9" key="1">
    <citation type="journal article" date="2015" name="J. Biotechnol.">
        <title>Complete genome sequence of a malodorant-producing acetogen, Clostridium scatologenes ATCC 25775(T).</title>
        <authorList>
            <person name="Zhu Z."/>
            <person name="Guo T."/>
            <person name="Zheng H."/>
            <person name="Song T."/>
            <person name="Ouyang P."/>
            <person name="Xie J."/>
        </authorList>
    </citation>
    <scope>NUCLEOTIDE SEQUENCE [LARGE SCALE GENOMIC DNA]</scope>
    <source>
        <strain evidence="8 9">ATCC 25775</strain>
    </source>
</reference>